<name>A0AAW2Q5F5_9LAMI</name>
<dbReference type="AlphaFoldDB" id="A0AAW2Q5F5"/>
<proteinExistence type="predicted"/>
<feature type="transmembrane region" description="Helical" evidence="1">
    <location>
        <begin position="109"/>
        <end position="129"/>
    </location>
</feature>
<reference evidence="2" key="2">
    <citation type="journal article" date="2024" name="Plant">
        <title>Genomic evolution and insights into agronomic trait innovations of Sesamum species.</title>
        <authorList>
            <person name="Miao H."/>
            <person name="Wang L."/>
            <person name="Qu L."/>
            <person name="Liu H."/>
            <person name="Sun Y."/>
            <person name="Le M."/>
            <person name="Wang Q."/>
            <person name="Wei S."/>
            <person name="Zheng Y."/>
            <person name="Lin W."/>
            <person name="Duan Y."/>
            <person name="Cao H."/>
            <person name="Xiong S."/>
            <person name="Wang X."/>
            <person name="Wei L."/>
            <person name="Li C."/>
            <person name="Ma Q."/>
            <person name="Ju M."/>
            <person name="Zhao R."/>
            <person name="Li G."/>
            <person name="Mu C."/>
            <person name="Tian Q."/>
            <person name="Mei H."/>
            <person name="Zhang T."/>
            <person name="Gao T."/>
            <person name="Zhang H."/>
        </authorList>
    </citation>
    <scope>NUCLEOTIDE SEQUENCE</scope>
    <source>
        <strain evidence="2">KEN8</strain>
    </source>
</reference>
<dbReference type="PANTHER" id="PTHR33287:SF3">
    <property type="entry name" value="OS03G0453550 PROTEIN"/>
    <property type="match status" value="1"/>
</dbReference>
<keyword evidence="1" id="KW-1133">Transmembrane helix</keyword>
<feature type="transmembrane region" description="Helical" evidence="1">
    <location>
        <begin position="78"/>
        <end position="97"/>
    </location>
</feature>
<accession>A0AAW2Q5F5</accession>
<dbReference type="EMBL" id="JACGWM010000007">
    <property type="protein sequence ID" value="KAL0362984.1"/>
    <property type="molecule type" value="Genomic_DNA"/>
</dbReference>
<evidence type="ECO:0000313" key="2">
    <source>
        <dbReference type="EMBL" id="KAL0362984.1"/>
    </source>
</evidence>
<gene>
    <name evidence="2" type="ORF">Scaly_1253600</name>
</gene>
<protein>
    <submittedName>
        <fullName evidence="2">Uncharacterized protein</fullName>
    </submittedName>
</protein>
<keyword evidence="1" id="KW-0472">Membrane</keyword>
<evidence type="ECO:0000256" key="1">
    <source>
        <dbReference type="SAM" id="Phobius"/>
    </source>
</evidence>
<dbReference type="PANTHER" id="PTHR33287">
    <property type="entry name" value="OS03G0453550 PROTEIN"/>
    <property type="match status" value="1"/>
</dbReference>
<reference evidence="2" key="1">
    <citation type="submission" date="2020-06" db="EMBL/GenBank/DDBJ databases">
        <authorList>
            <person name="Li T."/>
            <person name="Hu X."/>
            <person name="Zhang T."/>
            <person name="Song X."/>
            <person name="Zhang H."/>
            <person name="Dai N."/>
            <person name="Sheng W."/>
            <person name="Hou X."/>
            <person name="Wei L."/>
        </authorList>
    </citation>
    <scope>NUCLEOTIDE SEQUENCE</scope>
    <source>
        <strain evidence="2">KEN8</strain>
        <tissue evidence="2">Leaf</tissue>
    </source>
</reference>
<organism evidence="2">
    <name type="scientific">Sesamum calycinum</name>
    <dbReference type="NCBI Taxonomy" id="2727403"/>
    <lineage>
        <taxon>Eukaryota</taxon>
        <taxon>Viridiplantae</taxon>
        <taxon>Streptophyta</taxon>
        <taxon>Embryophyta</taxon>
        <taxon>Tracheophyta</taxon>
        <taxon>Spermatophyta</taxon>
        <taxon>Magnoliopsida</taxon>
        <taxon>eudicotyledons</taxon>
        <taxon>Gunneridae</taxon>
        <taxon>Pentapetalae</taxon>
        <taxon>asterids</taxon>
        <taxon>lamiids</taxon>
        <taxon>Lamiales</taxon>
        <taxon>Pedaliaceae</taxon>
        <taxon>Sesamum</taxon>
    </lineage>
</organism>
<sequence>MAETKDTHVVEIPVDEEHQQKQISAVNTVAALQHHPLAEISQSPGHFLLLKLWQREEDLFGRRMSRKESRKDAIGREIFQLCCFFFVFHGLFLTILFTSSSGHHHCKKWWIPSALSACTSLVIVFLVQVKLCRYWKVERQLQRDRTDGRALTRCIQELRMKGASFDLSKEPQNGKKLKSSSVEIKWRPLTWSGVAFVQIHPLCLIHEAHKQELIFFQSEKKVSERNSSEMRLVYGGNDFSPSLARNEALSVRLWFV</sequence>
<keyword evidence="1" id="KW-0812">Transmembrane</keyword>
<comment type="caution">
    <text evidence="2">The sequence shown here is derived from an EMBL/GenBank/DDBJ whole genome shotgun (WGS) entry which is preliminary data.</text>
</comment>